<dbReference type="AlphaFoldDB" id="L8H6Q4"/>
<sequence length="731" mass="83952">MDQGFDMTASMHADVLRMCKGDKEKARQMVSGLQGQMEEEKRRSQQRKIDELSPNFPSIDRHALVKILSDNDWDVEKAILPCFEFQEKEREAQRQKEREEQNKKREEERRARQAEARQQAKTFLVQLFSNVPEDKIQAMLEENEGDVDLTTDQLISMKAEEEEKQEQLQKRRKEEEEQLKRQAELEKQLKIDTLVQRFGDYCNPNEIVNILSKHNWDVKVASNDVLRLVEERKLEQLKRVHTTLDEVVIREALYKNDWNLIDTMKQLRLMAAEQKAQQAQKEEEERRRKAQEELEKAKQTAEEEAKARAEAKAREEAKAAAAEEKKKAADKAAKEAADNMFLERSVIIGKELDEIIQAQRKIAEHEADPLTHIKQQLEEKLKFGPENLPGIPGMVPPTRKVIDELLGKESPVPVTPEKPEQEDLPEKVKVLPTGMEFTEVDTTAVDSKTTLKASPESLDIRHPITVEWEMETAPSSSDWIGLYKVGSDNGSYAIYNWISPVAQKGAMTFTPTEFGEYELRYFASSSSFFSRQYSVKAVSNPIRVGPQLKLVPSWDAATNMLSVKFEQKSGNQYLNAWVGLYAKTEKDNSQYRAFDWLSNAVDHTLKFACPKAGEWEFRFFPQRSYVDVARESVTVGGTDRVELSLVDGQMIVKTELTTVDPAYDNVWVGIYKTDETNNRQYRKYKYVSQATGTITFRACTTPSTYEARIFANKGLEVVSRSNTIVVPPKQQ</sequence>
<organism evidence="4 5">
    <name type="scientific">Acanthamoeba castellanii (strain ATCC 30010 / Neff)</name>
    <dbReference type="NCBI Taxonomy" id="1257118"/>
    <lineage>
        <taxon>Eukaryota</taxon>
        <taxon>Amoebozoa</taxon>
        <taxon>Discosea</taxon>
        <taxon>Longamoebia</taxon>
        <taxon>Centramoebida</taxon>
        <taxon>Acanthamoebidae</taxon>
        <taxon>Acanthamoeba</taxon>
    </lineage>
</organism>
<dbReference type="GO" id="GO:0043130">
    <property type="term" value="F:ubiquitin binding"/>
    <property type="evidence" value="ECO:0007669"/>
    <property type="project" value="InterPro"/>
</dbReference>
<dbReference type="CDD" id="cd14279">
    <property type="entry name" value="CUE"/>
    <property type="match status" value="3"/>
</dbReference>
<feature type="region of interest" description="Disordered" evidence="2">
    <location>
        <begin position="278"/>
        <end position="323"/>
    </location>
</feature>
<feature type="coiled-coil region" evidence="1">
    <location>
        <begin position="151"/>
        <end position="192"/>
    </location>
</feature>
<dbReference type="OMA" id="HYEARIF"/>
<dbReference type="GeneID" id="14920960"/>
<protein>
    <submittedName>
        <fullName evidence="4">CUE domain containing protein</fullName>
    </submittedName>
</protein>
<dbReference type="Gene3D" id="2.60.40.2840">
    <property type="match status" value="1"/>
</dbReference>
<evidence type="ECO:0000313" key="4">
    <source>
        <dbReference type="EMBL" id="ELR20116.1"/>
    </source>
</evidence>
<dbReference type="InterPro" id="IPR003892">
    <property type="entry name" value="CUE"/>
</dbReference>
<evidence type="ECO:0000256" key="1">
    <source>
        <dbReference type="SAM" id="Coils"/>
    </source>
</evidence>
<name>L8H6Q4_ACACF</name>
<dbReference type="InterPro" id="IPR041611">
    <property type="entry name" value="SKICH"/>
</dbReference>
<evidence type="ECO:0000259" key="3">
    <source>
        <dbReference type="PROSITE" id="PS51140"/>
    </source>
</evidence>
<evidence type="ECO:0000256" key="2">
    <source>
        <dbReference type="SAM" id="MobiDB-lite"/>
    </source>
</evidence>
<dbReference type="KEGG" id="acan:ACA1_115360"/>
<reference evidence="4 5" key="1">
    <citation type="journal article" date="2013" name="Genome Biol.">
        <title>Genome of Acanthamoeba castellanii highlights extensive lateral gene transfer and early evolution of tyrosine kinase signaling.</title>
        <authorList>
            <person name="Clarke M."/>
            <person name="Lohan A.J."/>
            <person name="Liu B."/>
            <person name="Lagkouvardos I."/>
            <person name="Roy S."/>
            <person name="Zafar N."/>
            <person name="Bertelli C."/>
            <person name="Schilde C."/>
            <person name="Kianianmomeni A."/>
            <person name="Burglin T.R."/>
            <person name="Frech C."/>
            <person name="Turcotte B."/>
            <person name="Kopec K.O."/>
            <person name="Synnott J.M."/>
            <person name="Choo C."/>
            <person name="Paponov I."/>
            <person name="Finkler A."/>
            <person name="Soon Heng Tan C."/>
            <person name="Hutchins A.P."/>
            <person name="Weinmeier T."/>
            <person name="Rattei T."/>
            <person name="Chu J.S."/>
            <person name="Gimenez G."/>
            <person name="Irimia M."/>
            <person name="Rigden D.J."/>
            <person name="Fitzpatrick D.A."/>
            <person name="Lorenzo-Morales J."/>
            <person name="Bateman A."/>
            <person name="Chiu C.H."/>
            <person name="Tang P."/>
            <person name="Hegemann P."/>
            <person name="Fromm H."/>
            <person name="Raoult D."/>
            <person name="Greub G."/>
            <person name="Miranda-Saavedra D."/>
            <person name="Chen N."/>
            <person name="Nash P."/>
            <person name="Ginger M.L."/>
            <person name="Horn M."/>
            <person name="Schaap P."/>
            <person name="Caler L."/>
            <person name="Loftus B."/>
        </authorList>
    </citation>
    <scope>NUCLEOTIDE SEQUENCE [LARGE SCALE GENOMIC DNA]</scope>
    <source>
        <strain evidence="4 5">Neff</strain>
    </source>
</reference>
<dbReference type="PROSITE" id="PS51140">
    <property type="entry name" value="CUE"/>
    <property type="match status" value="1"/>
</dbReference>
<dbReference type="RefSeq" id="XP_004342226.1">
    <property type="nucleotide sequence ID" value="XM_004342177.1"/>
</dbReference>
<dbReference type="Gene3D" id="1.10.8.10">
    <property type="entry name" value="DNA helicase RuvA subunit, C-terminal domain"/>
    <property type="match status" value="1"/>
</dbReference>
<feature type="region of interest" description="Disordered" evidence="2">
    <location>
        <begin position="93"/>
        <end position="115"/>
    </location>
</feature>
<dbReference type="EMBL" id="KB007926">
    <property type="protein sequence ID" value="ELR20116.1"/>
    <property type="molecule type" value="Genomic_DNA"/>
</dbReference>
<feature type="compositionally biased region" description="Basic and acidic residues" evidence="2">
    <location>
        <begin position="280"/>
        <end position="323"/>
    </location>
</feature>
<dbReference type="Pfam" id="PF17751">
    <property type="entry name" value="SKICH"/>
    <property type="match status" value="1"/>
</dbReference>
<dbReference type="OrthoDB" id="20939at2759"/>
<dbReference type="SUPFAM" id="SSF46934">
    <property type="entry name" value="UBA-like"/>
    <property type="match status" value="1"/>
</dbReference>
<dbReference type="Proteomes" id="UP000011083">
    <property type="component" value="Unassembled WGS sequence"/>
</dbReference>
<proteinExistence type="predicted"/>
<feature type="compositionally biased region" description="Basic and acidic residues" evidence="2">
    <location>
        <begin position="38"/>
        <end position="51"/>
    </location>
</feature>
<keyword evidence="1" id="KW-0175">Coiled coil</keyword>
<evidence type="ECO:0000313" key="5">
    <source>
        <dbReference type="Proteomes" id="UP000011083"/>
    </source>
</evidence>
<feature type="domain" description="CUE" evidence="3">
    <location>
        <begin position="116"/>
        <end position="159"/>
    </location>
</feature>
<dbReference type="InterPro" id="IPR009060">
    <property type="entry name" value="UBA-like_sf"/>
</dbReference>
<dbReference type="Pfam" id="PF02845">
    <property type="entry name" value="CUE"/>
    <property type="match status" value="1"/>
</dbReference>
<keyword evidence="5" id="KW-1185">Reference proteome</keyword>
<feature type="region of interest" description="Disordered" evidence="2">
    <location>
        <begin position="27"/>
        <end position="55"/>
    </location>
</feature>
<dbReference type="VEuPathDB" id="AmoebaDB:ACA1_115360"/>
<accession>L8H6Q4</accession>
<gene>
    <name evidence="4" type="ORF">ACA1_115360</name>
</gene>